<protein>
    <submittedName>
        <fullName evidence="1">Uncharacterized protein</fullName>
    </submittedName>
</protein>
<evidence type="ECO:0000313" key="1">
    <source>
        <dbReference type="EMBL" id="SVC14399.1"/>
    </source>
</evidence>
<gene>
    <name evidence="1" type="ORF">METZ01_LOCUS267253</name>
</gene>
<dbReference type="AlphaFoldDB" id="A0A382JRM4"/>
<organism evidence="1">
    <name type="scientific">marine metagenome</name>
    <dbReference type="NCBI Taxonomy" id="408172"/>
    <lineage>
        <taxon>unclassified sequences</taxon>
        <taxon>metagenomes</taxon>
        <taxon>ecological metagenomes</taxon>
    </lineage>
</organism>
<sequence length="56" mass="6504">MAWETSLLAQKEKANVGEYYTFKCFVKRAADLVCRPIVLADDDLHRCNQETTELLR</sequence>
<reference evidence="1" key="1">
    <citation type="submission" date="2018-05" db="EMBL/GenBank/DDBJ databases">
        <authorList>
            <person name="Lanie J.A."/>
            <person name="Ng W.-L."/>
            <person name="Kazmierczak K.M."/>
            <person name="Andrzejewski T.M."/>
            <person name="Davidsen T.M."/>
            <person name="Wayne K.J."/>
            <person name="Tettelin H."/>
            <person name="Glass J.I."/>
            <person name="Rusch D."/>
            <person name="Podicherti R."/>
            <person name="Tsui H.-C.T."/>
            <person name="Winkler M.E."/>
        </authorList>
    </citation>
    <scope>NUCLEOTIDE SEQUENCE</scope>
</reference>
<proteinExistence type="predicted"/>
<name>A0A382JRM4_9ZZZZ</name>
<accession>A0A382JRM4</accession>
<dbReference type="EMBL" id="UINC01075830">
    <property type="protein sequence ID" value="SVC14399.1"/>
    <property type="molecule type" value="Genomic_DNA"/>
</dbReference>